<dbReference type="SUPFAM" id="SSF48371">
    <property type="entry name" value="ARM repeat"/>
    <property type="match status" value="1"/>
</dbReference>
<organism evidence="1 2">
    <name type="scientific">Streptomyces canus</name>
    <dbReference type="NCBI Taxonomy" id="58343"/>
    <lineage>
        <taxon>Bacteria</taxon>
        <taxon>Bacillati</taxon>
        <taxon>Actinomycetota</taxon>
        <taxon>Actinomycetes</taxon>
        <taxon>Kitasatosporales</taxon>
        <taxon>Streptomycetaceae</taxon>
        <taxon>Streptomyces</taxon>
        <taxon>Streptomyces aurantiacus group</taxon>
    </lineage>
</organism>
<reference evidence="1" key="1">
    <citation type="submission" date="2023-07" db="EMBL/GenBank/DDBJ databases">
        <title>Comparative genomics of wheat-associated soil bacteria to identify genetic determinants of phenazine resistance.</title>
        <authorList>
            <person name="Mouncey N."/>
        </authorList>
    </citation>
    <scope>NUCLEOTIDE SEQUENCE</scope>
    <source>
        <strain evidence="1">V4I22</strain>
    </source>
</reference>
<dbReference type="RefSeq" id="WP_306971983.1">
    <property type="nucleotide sequence ID" value="NZ_JAUSZV010000002.1"/>
</dbReference>
<dbReference type="EMBL" id="JAUSZV010000002">
    <property type="protein sequence ID" value="MDQ0904392.1"/>
    <property type="molecule type" value="Genomic_DNA"/>
</dbReference>
<dbReference type="Proteomes" id="UP001234216">
    <property type="component" value="Unassembled WGS sequence"/>
</dbReference>
<evidence type="ECO:0000313" key="2">
    <source>
        <dbReference type="Proteomes" id="UP001234216"/>
    </source>
</evidence>
<dbReference type="InterPro" id="IPR016024">
    <property type="entry name" value="ARM-type_fold"/>
</dbReference>
<name>A0AAW8F3J2_9ACTN</name>
<gene>
    <name evidence="1" type="ORF">QFZ22_000377</name>
</gene>
<sequence>MGLSGGAADKAGNRYEDWWTALRAAELVRGRGSWIRLEPPGPAGAGIEFEIEEPDATWCEQVKDVPSKGAWTLTAAGKLLPPVLGHLAEGKKVRLVLSTGAPELDDVAQRARAARTLAEFEAIITQTQASWFQSALASWKVEGATVDREAGWRYLQSVHVEHYSPEAVRRLVVSTYELLFVGDPEVIVKQLSGYLDEHLHQRLTGSQIRSHLLTVPGVRPRLLAGDTGTLAALAGTVERLVRGAQGKRPAFGLAARPHAQQLYERLLAQDGPQILVCEGGAGLGKSAVVADVLTRWTEQGWPAAAVRMDAVDAGVQTAVDLGAAMKLPDSPAVLLAGVAAGKPALLVIDQLDAVSTYNGRMSDAYASVEEVLAQLAVASNVKVVLVARTVDIDNDRRLSRLVADDTRTSRFPLGLLDADAVRTVLSSSGMDPEALGPVTLELLRTPLHLSVFDRLSASARAVPYRTLQELYARYTDEVREAVEREVAALDWSGITGLLCASMSEREALQAPVALLDGFARQQIKTLESHGVLVRDAEQIGFFHETYFDFLFARSFINTGNDIHDFLADSGQHLFRRAQTRQILEHLAGTYRERFRSVVAQLLTSDRIRSHLHDVVIAALGQLDATQADWQALEAVAWGETAVAPKVRGLLAQPHWFDAADHDQNWERWLSKPQTSDAAFRELLVAARHRPRRVAELVRPYVGTTPQWGQRLLGLVEWALTPDLVDLAVDLIENGHADEARGPIAANSDFWSLLYSLSETAPAPAARLVGAYLHRHLARARADGSGDPFASDHMSTQSQVADTVLSRIAKAEPAAYVEQVLPFVIDVATATSTRRAGTTALGGGHWAYRHIGGHGVDTALLAALDMALRSLAAESPTAADRALQQLTTSPVQELRFLACRTYTAMNVADEAIAWLVSDERNLRLGWLDSPSWASRELIEAATPHCTSETLEHLTTVLLGYYTTWERGRHKGQRSSLGWSQYELLSAVSPARRSQAVNRRLAEWERKFPGQLPSPPAPIQAGFVGSPISDEAAGHMTDAQWHRALDTYAKPQPERRLPLQGGAYELAQTLGRRAEQDPDRFSKFALSLGADSPAAYLCAIVAAVTPHLDAKRWQQLALHTHQMHGSAAASTICHALQSSPQHFTDATLPVLDSYTRDSDPEHDTRDADADGTRTDLLTAGMNATRGQAALTVATLLFHGSEHLTILTPLVTRLANDPVLAVRVCAAEAVLALMKHDPQTALDTAERLLDHHDVNIHNASTTQRLLINALIRDPSRFSAHLARALQAPGVTAELAGQAWAVAVIQGSLTPDLPRTTGDLNVTARRGAAAELAANISHYPHLVPLFDDPDADVRKNASLVIREVFDLFPVQTDELIRAFLGSDAFPDHLEHLVFALHEHTGPLPLLAVDACERIVQHAGRDLGDIRTHRAADGHYLISVVLRLYRQSPQSQRIRCLDIIDRLAQVGAYSLNSALEYER</sequence>
<proteinExistence type="predicted"/>
<protein>
    <recommendedName>
        <fullName evidence="3">ATP-binding protein</fullName>
    </recommendedName>
</protein>
<evidence type="ECO:0000313" key="1">
    <source>
        <dbReference type="EMBL" id="MDQ0904392.1"/>
    </source>
</evidence>
<dbReference type="Gene3D" id="1.25.10.10">
    <property type="entry name" value="Leucine-rich Repeat Variant"/>
    <property type="match status" value="1"/>
</dbReference>
<dbReference type="InterPro" id="IPR011989">
    <property type="entry name" value="ARM-like"/>
</dbReference>
<comment type="caution">
    <text evidence="1">The sequence shown here is derived from an EMBL/GenBank/DDBJ whole genome shotgun (WGS) entry which is preliminary data.</text>
</comment>
<accession>A0AAW8F3J2</accession>
<evidence type="ECO:0008006" key="3">
    <source>
        <dbReference type="Google" id="ProtNLM"/>
    </source>
</evidence>